<feature type="compositionally biased region" description="Basic and acidic residues" evidence="1">
    <location>
        <begin position="313"/>
        <end position="322"/>
    </location>
</feature>
<dbReference type="Proteomes" id="UP001497497">
    <property type="component" value="Unassembled WGS sequence"/>
</dbReference>
<feature type="region of interest" description="Disordered" evidence="1">
    <location>
        <begin position="453"/>
        <end position="481"/>
    </location>
</feature>
<dbReference type="PANTHER" id="PTHR23312">
    <property type="entry name" value="ARMC5 ARMADILLO REPEAT-CONTAINING -RELATED"/>
    <property type="match status" value="1"/>
</dbReference>
<sequence length="652" mass="71707">MNCLLAYLSRAANPIRRCSRILDRLCGNPLIFEKLILLQVPALLVKYLVLEEDGTFPTVMFCTEWENQFGILQRSRMNVSDLFPSSQSSDNTGSPASELGRLMDLEFGGDAYSRMVSSKAISVRSFYRGRPSLSVESQAARDGSSSDDVYEAGCNRSQVRVQLGLKLLHSLGSVAMSNFGRGEIQHALTHRTPPDRLASLISLLYIPFGWYVLEHAPTRRSFIRQYNLWDQLLPCLFIPEAPRAREAIVAGVSLNLHLESPAKCVRLVPKLFLNHEAAGQNPLSEVVTLTSHGQSTSDNTRGSTTEPGGETLGSEKEEKPGDGKGGCPYARKSHDVTFVIHEDGTTHRYKVNKQDMVQKSSIFAAMLAGSYIESTKSEIVISEVNPAVFEFIVHYLHGCSIGCRVIDSITPKCAASADHRENKKQQPNAILEFQILDDNGCQQVTSDIPVLDSNKGSRSGLHRQCVASPAPNEEVPGDATPEVKLDRNSLHSMNDLTQSQESLDSLTLEDRNDGTETSQSYPGIFTSENHLENNETETMSPSERGADKLLQLVNKCADILVVADQFLLSDLLSYVCSILSHVCLQPNTSETIFPLACFYKLDALAVDCMRETLLSNLSSQEAAAIYVDLGASGYKDQAIMALSNLLNKAFKD</sequence>
<dbReference type="EMBL" id="CAXITT010000037">
    <property type="protein sequence ID" value="CAL1528743.1"/>
    <property type="molecule type" value="Genomic_DNA"/>
</dbReference>
<accession>A0AAV2H6K1</accession>
<dbReference type="GO" id="GO:0005829">
    <property type="term" value="C:cytosol"/>
    <property type="evidence" value="ECO:0007669"/>
    <property type="project" value="TreeGrafter"/>
</dbReference>
<feature type="region of interest" description="Disordered" evidence="1">
    <location>
        <begin position="289"/>
        <end position="330"/>
    </location>
</feature>
<evidence type="ECO:0000256" key="1">
    <source>
        <dbReference type="SAM" id="MobiDB-lite"/>
    </source>
</evidence>
<protein>
    <recommendedName>
        <fullName evidence="2">BTB domain-containing protein</fullName>
    </recommendedName>
</protein>
<evidence type="ECO:0000313" key="3">
    <source>
        <dbReference type="EMBL" id="CAL1528743.1"/>
    </source>
</evidence>
<feature type="domain" description="BTB" evidence="2">
    <location>
        <begin position="334"/>
        <end position="397"/>
    </location>
</feature>
<proteinExistence type="predicted"/>
<dbReference type="InterPro" id="IPR011333">
    <property type="entry name" value="SKP1/BTB/POZ_sf"/>
</dbReference>
<reference evidence="3 4" key="1">
    <citation type="submission" date="2024-04" db="EMBL/GenBank/DDBJ databases">
        <authorList>
            <consortium name="Genoscope - CEA"/>
            <person name="William W."/>
        </authorList>
    </citation>
    <scope>NUCLEOTIDE SEQUENCE [LARGE SCALE GENOMIC DNA]</scope>
</reference>
<dbReference type="AlphaFoldDB" id="A0AAV2H6K1"/>
<evidence type="ECO:0000313" key="4">
    <source>
        <dbReference type="Proteomes" id="UP001497497"/>
    </source>
</evidence>
<gene>
    <name evidence="3" type="ORF">GSLYS_00002913001</name>
</gene>
<keyword evidence="4" id="KW-1185">Reference proteome</keyword>
<dbReference type="SUPFAM" id="SSF54695">
    <property type="entry name" value="POZ domain"/>
    <property type="match status" value="1"/>
</dbReference>
<dbReference type="PROSITE" id="PS50097">
    <property type="entry name" value="BTB"/>
    <property type="match status" value="1"/>
</dbReference>
<dbReference type="PANTHER" id="PTHR23312:SF8">
    <property type="entry name" value="ARMADILLO REPEAT-CONTAINING PROTEIN 5"/>
    <property type="match status" value="1"/>
</dbReference>
<dbReference type="Pfam" id="PF00651">
    <property type="entry name" value="BTB"/>
    <property type="match status" value="1"/>
</dbReference>
<evidence type="ECO:0000259" key="2">
    <source>
        <dbReference type="PROSITE" id="PS50097"/>
    </source>
</evidence>
<comment type="caution">
    <text evidence="3">The sequence shown here is derived from an EMBL/GenBank/DDBJ whole genome shotgun (WGS) entry which is preliminary data.</text>
</comment>
<name>A0AAV2H6K1_LYMST</name>
<feature type="compositionally biased region" description="Polar residues" evidence="1">
    <location>
        <begin position="289"/>
        <end position="306"/>
    </location>
</feature>
<dbReference type="Gene3D" id="3.30.710.10">
    <property type="entry name" value="Potassium Channel Kv1.1, Chain A"/>
    <property type="match status" value="1"/>
</dbReference>
<dbReference type="InterPro" id="IPR000210">
    <property type="entry name" value="BTB/POZ_dom"/>
</dbReference>
<organism evidence="3 4">
    <name type="scientific">Lymnaea stagnalis</name>
    <name type="common">Great pond snail</name>
    <name type="synonym">Helix stagnalis</name>
    <dbReference type="NCBI Taxonomy" id="6523"/>
    <lineage>
        <taxon>Eukaryota</taxon>
        <taxon>Metazoa</taxon>
        <taxon>Spiralia</taxon>
        <taxon>Lophotrochozoa</taxon>
        <taxon>Mollusca</taxon>
        <taxon>Gastropoda</taxon>
        <taxon>Heterobranchia</taxon>
        <taxon>Euthyneura</taxon>
        <taxon>Panpulmonata</taxon>
        <taxon>Hygrophila</taxon>
        <taxon>Lymnaeoidea</taxon>
        <taxon>Lymnaeidae</taxon>
        <taxon>Lymnaea</taxon>
    </lineage>
</organism>
<dbReference type="GO" id="GO:0009653">
    <property type="term" value="P:anatomical structure morphogenesis"/>
    <property type="evidence" value="ECO:0007669"/>
    <property type="project" value="TreeGrafter"/>
</dbReference>